<protein>
    <recommendedName>
        <fullName evidence="1">RecF/RecN/SMC N-terminal domain-containing protein</fullName>
    </recommendedName>
</protein>
<feature type="non-terminal residue" evidence="2">
    <location>
        <position position="1"/>
    </location>
</feature>
<organism evidence="2 3">
    <name type="scientific">Methanosalsum natronophilum</name>
    <dbReference type="NCBI Taxonomy" id="768733"/>
    <lineage>
        <taxon>Archaea</taxon>
        <taxon>Methanobacteriati</taxon>
        <taxon>Methanobacteriota</taxon>
        <taxon>Stenosarchaea group</taxon>
        <taxon>Methanomicrobia</taxon>
        <taxon>Methanosarcinales</taxon>
        <taxon>Methanosarcinaceae</taxon>
        <taxon>Methanosalsum</taxon>
    </lineage>
</organism>
<accession>A0A424Z407</accession>
<dbReference type="Proteomes" id="UP000284763">
    <property type="component" value="Unassembled WGS sequence"/>
</dbReference>
<dbReference type="Pfam" id="PF02463">
    <property type="entry name" value="SMC_N"/>
    <property type="match status" value="1"/>
</dbReference>
<comment type="caution">
    <text evidence="2">The sequence shown here is derived from an EMBL/GenBank/DDBJ whole genome shotgun (WGS) entry which is preliminary data.</text>
</comment>
<dbReference type="InterPro" id="IPR003395">
    <property type="entry name" value="RecF/RecN/SMC_N"/>
</dbReference>
<evidence type="ECO:0000313" key="2">
    <source>
        <dbReference type="EMBL" id="RQD91178.1"/>
    </source>
</evidence>
<proteinExistence type="predicted"/>
<evidence type="ECO:0000313" key="3">
    <source>
        <dbReference type="Proteomes" id="UP000284763"/>
    </source>
</evidence>
<evidence type="ECO:0000259" key="1">
    <source>
        <dbReference type="Pfam" id="PF02463"/>
    </source>
</evidence>
<dbReference type="AlphaFoldDB" id="A0A424Z407"/>
<dbReference type="EMBL" id="QZAB01000086">
    <property type="protein sequence ID" value="RQD91178.1"/>
    <property type="molecule type" value="Genomic_DNA"/>
</dbReference>
<dbReference type="InterPro" id="IPR027417">
    <property type="entry name" value="P-loop_NTPase"/>
</dbReference>
<reference evidence="2 3" key="1">
    <citation type="submission" date="2018-08" db="EMBL/GenBank/DDBJ databases">
        <title>The metabolism and importance of syntrophic acetate oxidation coupled to methane or sulfide production in haloalkaline environments.</title>
        <authorList>
            <person name="Timmers P.H.A."/>
            <person name="Vavourakis C.D."/>
            <person name="Sorokin D.Y."/>
            <person name="Sinninghe Damste J.S."/>
            <person name="Muyzer G."/>
            <person name="Stams A.J.M."/>
            <person name="Plugge C.M."/>
        </authorList>
    </citation>
    <scope>NUCLEOTIDE SEQUENCE [LARGE SCALE GENOMIC DNA]</scope>
    <source>
        <strain evidence="2">MSAO_Arc3</strain>
    </source>
</reference>
<dbReference type="Gene3D" id="3.40.50.300">
    <property type="entry name" value="P-loop containing nucleotide triphosphate hydrolases"/>
    <property type="match status" value="1"/>
</dbReference>
<name>A0A424Z407_9EURY</name>
<gene>
    <name evidence="2" type="ORF">D5R95_01275</name>
</gene>
<sequence>DMFLDGANAERVAKRIKKSTEYAQFIVVSLRKPMIEAASRTIGVSMQDDNISNITGVKIR</sequence>
<feature type="domain" description="RecF/RecN/SMC N-terminal" evidence="1">
    <location>
        <begin position="1"/>
        <end position="52"/>
    </location>
</feature>